<protein>
    <recommendedName>
        <fullName evidence="2">Calcineurin-like phosphoesterase domain-containing protein</fullName>
    </recommendedName>
</protein>
<name>A0A383A7C5_9ZZZZ</name>
<dbReference type="EMBL" id="UINC01189715">
    <property type="protein sequence ID" value="SVE03534.1"/>
    <property type="molecule type" value="Genomic_DNA"/>
</dbReference>
<proteinExistence type="predicted"/>
<organism evidence="1">
    <name type="scientific">marine metagenome</name>
    <dbReference type="NCBI Taxonomy" id="408172"/>
    <lineage>
        <taxon>unclassified sequences</taxon>
        <taxon>metagenomes</taxon>
        <taxon>ecological metagenomes</taxon>
    </lineage>
</organism>
<evidence type="ECO:0000313" key="1">
    <source>
        <dbReference type="EMBL" id="SVE03534.1"/>
    </source>
</evidence>
<evidence type="ECO:0008006" key="2">
    <source>
        <dbReference type="Google" id="ProtNLM"/>
    </source>
</evidence>
<reference evidence="1" key="1">
    <citation type="submission" date="2018-05" db="EMBL/GenBank/DDBJ databases">
        <authorList>
            <person name="Lanie J.A."/>
            <person name="Ng W.-L."/>
            <person name="Kazmierczak K.M."/>
            <person name="Andrzejewski T.M."/>
            <person name="Davidsen T.M."/>
            <person name="Wayne K.J."/>
            <person name="Tettelin H."/>
            <person name="Glass J.I."/>
            <person name="Rusch D."/>
            <person name="Podicherti R."/>
            <person name="Tsui H.-C.T."/>
            <person name="Winkler M.E."/>
        </authorList>
    </citation>
    <scope>NUCLEOTIDE SEQUENCE</scope>
</reference>
<dbReference type="SUPFAM" id="SSF56300">
    <property type="entry name" value="Metallo-dependent phosphatases"/>
    <property type="match status" value="1"/>
</dbReference>
<dbReference type="AlphaFoldDB" id="A0A383A7C5"/>
<sequence length="40" mass="4555">MRLIQITDLHLSDRQDTPAADALRWAITESNRSSPDLVTF</sequence>
<gene>
    <name evidence="1" type="ORF">METZ01_LOCUS456388</name>
</gene>
<feature type="non-terminal residue" evidence="1">
    <location>
        <position position="40"/>
    </location>
</feature>
<dbReference type="InterPro" id="IPR029052">
    <property type="entry name" value="Metallo-depent_PP-like"/>
</dbReference>
<accession>A0A383A7C5</accession>